<comment type="caution">
    <text evidence="1">The sequence shown here is derived from an EMBL/GenBank/DDBJ whole genome shotgun (WGS) entry which is preliminary data.</text>
</comment>
<gene>
    <name evidence="1" type="ORF">NM688_g9148</name>
</gene>
<evidence type="ECO:0000313" key="2">
    <source>
        <dbReference type="Proteomes" id="UP001148662"/>
    </source>
</evidence>
<proteinExistence type="predicted"/>
<reference evidence="1" key="1">
    <citation type="submission" date="2022-07" db="EMBL/GenBank/DDBJ databases">
        <title>Genome Sequence of Phlebia brevispora.</title>
        <authorList>
            <person name="Buettner E."/>
        </authorList>
    </citation>
    <scope>NUCLEOTIDE SEQUENCE</scope>
    <source>
        <strain evidence="1">MPL23</strain>
    </source>
</reference>
<protein>
    <submittedName>
        <fullName evidence="1">Uncharacterized protein</fullName>
    </submittedName>
</protein>
<evidence type="ECO:0000313" key="1">
    <source>
        <dbReference type="EMBL" id="KAJ3520534.1"/>
    </source>
</evidence>
<keyword evidence="2" id="KW-1185">Reference proteome</keyword>
<name>A0ACC1RJJ7_9APHY</name>
<sequence>MSTCVYLSRPPDASHRCQPSQGLLRYHLVSAGTNLPHSSGSGSSKAFVTAVSRGHVHRAQLPFALPKATWYEPGAFISLPIFTEIEPLSLDSKFAHSFPAATEFEAPLPSTAFGARIASAVMPHRSFSLVGHPAASLARLGDAFGAELQHPSQQSHLARSHPVPRSGPQDTMRRSCIADYPSAHQVIIGGLAWVVATLACQCS</sequence>
<dbReference type="EMBL" id="JANHOG010002728">
    <property type="protein sequence ID" value="KAJ3520534.1"/>
    <property type="molecule type" value="Genomic_DNA"/>
</dbReference>
<dbReference type="Proteomes" id="UP001148662">
    <property type="component" value="Unassembled WGS sequence"/>
</dbReference>
<organism evidence="1 2">
    <name type="scientific">Phlebia brevispora</name>
    <dbReference type="NCBI Taxonomy" id="194682"/>
    <lineage>
        <taxon>Eukaryota</taxon>
        <taxon>Fungi</taxon>
        <taxon>Dikarya</taxon>
        <taxon>Basidiomycota</taxon>
        <taxon>Agaricomycotina</taxon>
        <taxon>Agaricomycetes</taxon>
        <taxon>Polyporales</taxon>
        <taxon>Meruliaceae</taxon>
        <taxon>Phlebia</taxon>
    </lineage>
</organism>
<accession>A0ACC1RJJ7</accession>